<evidence type="ECO:0000313" key="3">
    <source>
        <dbReference type="Proteomes" id="UP000060277"/>
    </source>
</evidence>
<dbReference type="Proteomes" id="UP000060277">
    <property type="component" value="Chromosome"/>
</dbReference>
<dbReference type="EMBL" id="CP013480">
    <property type="protein sequence ID" value="ALS60048.1"/>
    <property type="molecule type" value="Genomic_DNA"/>
</dbReference>
<reference evidence="3" key="1">
    <citation type="submission" date="2015-12" db="EMBL/GenBank/DDBJ databases">
        <title>Complete genome sequence of Pandoraea norimbergensis DSM 11628.</title>
        <authorList>
            <person name="Ee R."/>
            <person name="Lim Y.-L."/>
            <person name="Yong D."/>
            <person name="Yin W.-F."/>
            <person name="Chan K.-G."/>
        </authorList>
    </citation>
    <scope>NUCLEOTIDE SEQUENCE [LARGE SCALE GENOMIC DNA]</scope>
    <source>
        <strain evidence="3">DSM 11628</strain>
    </source>
</reference>
<sequence>MGVTPVARAVGGTGAASCQIERVGAHTGAAPSLRKLRVAGRTSTPTAGGASRDGGHRGAATNGRRKNAIELQ</sequence>
<proteinExistence type="predicted"/>
<organism evidence="2 3">
    <name type="scientific">Pandoraea norimbergensis</name>
    <dbReference type="NCBI Taxonomy" id="93219"/>
    <lineage>
        <taxon>Bacteria</taxon>
        <taxon>Pseudomonadati</taxon>
        <taxon>Pseudomonadota</taxon>
        <taxon>Betaproteobacteria</taxon>
        <taxon>Burkholderiales</taxon>
        <taxon>Burkholderiaceae</taxon>
        <taxon>Pandoraea</taxon>
    </lineage>
</organism>
<evidence type="ECO:0000313" key="2">
    <source>
        <dbReference type="EMBL" id="ALS60048.1"/>
    </source>
</evidence>
<protein>
    <submittedName>
        <fullName evidence="2">Uncharacterized protein</fullName>
    </submittedName>
</protein>
<gene>
    <name evidence="2" type="ORF">AT302_10020</name>
</gene>
<feature type="region of interest" description="Disordered" evidence="1">
    <location>
        <begin position="36"/>
        <end position="72"/>
    </location>
</feature>
<name>A0ABM5WJC8_9BURK</name>
<evidence type="ECO:0000256" key="1">
    <source>
        <dbReference type="SAM" id="MobiDB-lite"/>
    </source>
</evidence>
<keyword evidence="3" id="KW-1185">Reference proteome</keyword>
<accession>A0ABM5WJC8</accession>